<evidence type="ECO:0000256" key="7">
    <source>
        <dbReference type="RuleBase" id="RU004326"/>
    </source>
</evidence>
<dbReference type="EMBL" id="NRRE01000009">
    <property type="protein sequence ID" value="MBK1696010.1"/>
    <property type="molecule type" value="Genomic_DNA"/>
</dbReference>
<gene>
    <name evidence="6" type="primary">glmM</name>
    <name evidence="13" type="ORF">CKO21_01965</name>
</gene>
<dbReference type="InterPro" id="IPR050060">
    <property type="entry name" value="Phosphoglucosamine_mutase"/>
</dbReference>
<feature type="binding site" evidence="6">
    <location>
        <position position="245"/>
    </location>
    <ligand>
        <name>Mg(2+)</name>
        <dbReference type="ChEBI" id="CHEBI:18420"/>
    </ligand>
</feature>
<dbReference type="SUPFAM" id="SSF55957">
    <property type="entry name" value="Phosphoglucomutase, C-terminal domain"/>
    <property type="match status" value="1"/>
</dbReference>
<comment type="cofactor">
    <cofactor evidence="6">
        <name>Mg(2+)</name>
        <dbReference type="ChEBI" id="CHEBI:18420"/>
    </cofactor>
    <text evidence="6">Binds 1 Mg(2+) ion per subunit.</text>
</comment>
<evidence type="ECO:0000256" key="6">
    <source>
        <dbReference type="HAMAP-Rule" id="MF_01554"/>
    </source>
</evidence>
<dbReference type="HAMAP" id="MF_01554_B">
    <property type="entry name" value="GlmM_B"/>
    <property type="match status" value="1"/>
</dbReference>
<evidence type="ECO:0000256" key="2">
    <source>
        <dbReference type="ARBA" id="ARBA00022553"/>
    </source>
</evidence>
<protein>
    <recommendedName>
        <fullName evidence="6 8">Phosphoglucosamine mutase</fullName>
        <ecNumber evidence="6 8">5.4.2.10</ecNumber>
    </recommendedName>
</protein>
<dbReference type="GO" id="GO:0006048">
    <property type="term" value="P:UDP-N-acetylglucosamine biosynthetic process"/>
    <property type="evidence" value="ECO:0007669"/>
    <property type="project" value="TreeGrafter"/>
</dbReference>
<keyword evidence="14" id="KW-1185">Reference proteome</keyword>
<dbReference type="GO" id="GO:0004615">
    <property type="term" value="F:phosphomannomutase activity"/>
    <property type="evidence" value="ECO:0007669"/>
    <property type="project" value="TreeGrafter"/>
</dbReference>
<dbReference type="FunFam" id="3.40.120.10:FF:000001">
    <property type="entry name" value="Phosphoglucosamine mutase"/>
    <property type="match status" value="1"/>
</dbReference>
<evidence type="ECO:0000256" key="5">
    <source>
        <dbReference type="ARBA" id="ARBA00023235"/>
    </source>
</evidence>
<dbReference type="Pfam" id="PF02879">
    <property type="entry name" value="PGM_PMM_II"/>
    <property type="match status" value="1"/>
</dbReference>
<dbReference type="InterPro" id="IPR005843">
    <property type="entry name" value="A-D-PHexomutase_C"/>
</dbReference>
<feature type="binding site" description="via phosphate group" evidence="6">
    <location>
        <position position="101"/>
    </location>
    <ligand>
        <name>Mg(2+)</name>
        <dbReference type="ChEBI" id="CHEBI:18420"/>
    </ligand>
</feature>
<dbReference type="GO" id="GO:0005975">
    <property type="term" value="P:carbohydrate metabolic process"/>
    <property type="evidence" value="ECO:0007669"/>
    <property type="project" value="InterPro"/>
</dbReference>
<evidence type="ECO:0000259" key="9">
    <source>
        <dbReference type="Pfam" id="PF00408"/>
    </source>
</evidence>
<comment type="catalytic activity">
    <reaction evidence="6 8">
        <text>alpha-D-glucosamine 1-phosphate = D-glucosamine 6-phosphate</text>
        <dbReference type="Rhea" id="RHEA:23424"/>
        <dbReference type="ChEBI" id="CHEBI:58516"/>
        <dbReference type="ChEBI" id="CHEBI:58725"/>
        <dbReference type="EC" id="5.4.2.10"/>
    </reaction>
</comment>
<dbReference type="GO" id="GO:0008966">
    <property type="term" value="F:phosphoglucosamine mutase activity"/>
    <property type="evidence" value="ECO:0007669"/>
    <property type="project" value="UniProtKB-UniRule"/>
</dbReference>
<dbReference type="NCBIfam" id="NF008139">
    <property type="entry name" value="PRK10887.1"/>
    <property type="match status" value="1"/>
</dbReference>
<keyword evidence="5 6" id="KW-0413">Isomerase</keyword>
<dbReference type="Pfam" id="PF02878">
    <property type="entry name" value="PGM_PMM_I"/>
    <property type="match status" value="1"/>
</dbReference>
<dbReference type="GO" id="GO:0000287">
    <property type="term" value="F:magnesium ion binding"/>
    <property type="evidence" value="ECO:0007669"/>
    <property type="project" value="UniProtKB-UniRule"/>
</dbReference>
<dbReference type="AlphaFoldDB" id="A0A934UZ54"/>
<dbReference type="InterPro" id="IPR005844">
    <property type="entry name" value="A-D-PHexomutase_a/b/a-I"/>
</dbReference>
<comment type="similarity">
    <text evidence="1 6 7">Belongs to the phosphohexose mutase family.</text>
</comment>
<accession>A0A934UZ54</accession>
<evidence type="ECO:0000313" key="14">
    <source>
        <dbReference type="Proteomes" id="UP000778970"/>
    </source>
</evidence>
<dbReference type="InterPro" id="IPR036900">
    <property type="entry name" value="A-D-PHexomutase_C_sf"/>
</dbReference>
<evidence type="ECO:0000256" key="8">
    <source>
        <dbReference type="RuleBase" id="RU004327"/>
    </source>
</evidence>
<evidence type="ECO:0000313" key="13">
    <source>
        <dbReference type="EMBL" id="MBK1696010.1"/>
    </source>
</evidence>
<comment type="function">
    <text evidence="6 8">Catalyzes the conversion of glucosamine-6-phosphate to glucosamine-1-phosphate.</text>
</comment>
<dbReference type="GO" id="GO:0005829">
    <property type="term" value="C:cytosol"/>
    <property type="evidence" value="ECO:0007669"/>
    <property type="project" value="TreeGrafter"/>
</dbReference>
<dbReference type="InterPro" id="IPR016055">
    <property type="entry name" value="A-D-PHexomutase_a/b/a-I/II/III"/>
</dbReference>
<dbReference type="Gene3D" id="3.40.120.10">
    <property type="entry name" value="Alpha-D-Glucose-1,6-Bisphosphate, subunit A, domain 3"/>
    <property type="match status" value="3"/>
</dbReference>
<dbReference type="EC" id="5.4.2.10" evidence="6 8"/>
<dbReference type="Proteomes" id="UP000778970">
    <property type="component" value="Unassembled WGS sequence"/>
</dbReference>
<evidence type="ECO:0000256" key="3">
    <source>
        <dbReference type="ARBA" id="ARBA00022723"/>
    </source>
</evidence>
<dbReference type="NCBIfam" id="TIGR01455">
    <property type="entry name" value="glmM"/>
    <property type="match status" value="1"/>
</dbReference>
<dbReference type="InterPro" id="IPR005845">
    <property type="entry name" value="A-D-PHexomutase_a/b/a-II"/>
</dbReference>
<reference evidence="13" key="2">
    <citation type="journal article" date="2020" name="Microorganisms">
        <title>Osmotic Adaptation and Compatible Solute Biosynthesis of Phototrophic Bacteria as Revealed from Genome Analyses.</title>
        <authorList>
            <person name="Imhoff J.F."/>
            <person name="Rahn T."/>
            <person name="Kunzel S."/>
            <person name="Keller A."/>
            <person name="Neulinger S.C."/>
        </authorList>
    </citation>
    <scope>NUCLEOTIDE SEQUENCE</scope>
    <source>
        <strain evidence="13">DSM 9154</strain>
    </source>
</reference>
<comment type="PTM">
    <text evidence="6">Activated by phosphorylation.</text>
</comment>
<dbReference type="PANTHER" id="PTHR42946">
    <property type="entry name" value="PHOSPHOHEXOSE MUTASE"/>
    <property type="match status" value="1"/>
</dbReference>
<evidence type="ECO:0000259" key="11">
    <source>
        <dbReference type="Pfam" id="PF02879"/>
    </source>
</evidence>
<comment type="caution">
    <text evidence="13">The sequence shown here is derived from an EMBL/GenBank/DDBJ whole genome shotgun (WGS) entry which is preliminary data.</text>
</comment>
<feature type="modified residue" description="Phosphoserine" evidence="6">
    <location>
        <position position="101"/>
    </location>
</feature>
<dbReference type="Pfam" id="PF02880">
    <property type="entry name" value="PGM_PMM_III"/>
    <property type="match status" value="1"/>
</dbReference>
<keyword evidence="2 6" id="KW-0597">Phosphoprotein</keyword>
<keyword evidence="3 6" id="KW-0479">Metal-binding</keyword>
<dbReference type="GO" id="GO:0009252">
    <property type="term" value="P:peptidoglycan biosynthetic process"/>
    <property type="evidence" value="ECO:0007669"/>
    <property type="project" value="TreeGrafter"/>
</dbReference>
<dbReference type="InterPro" id="IPR006352">
    <property type="entry name" value="GlmM_bact"/>
</dbReference>
<dbReference type="InterPro" id="IPR005846">
    <property type="entry name" value="A-D-PHexomutase_a/b/a-III"/>
</dbReference>
<dbReference type="InterPro" id="IPR005841">
    <property type="entry name" value="Alpha-D-phosphohexomutase_SF"/>
</dbReference>
<feature type="domain" description="Alpha-D-phosphohexomutase alpha/beta/alpha" evidence="10">
    <location>
        <begin position="4"/>
        <end position="134"/>
    </location>
</feature>
<reference evidence="13" key="1">
    <citation type="submission" date="2017-08" db="EMBL/GenBank/DDBJ databases">
        <authorList>
            <person name="Imhoff J.F."/>
            <person name="Rahn T."/>
            <person name="Kuenzel S."/>
            <person name="Neulinger S.C."/>
        </authorList>
    </citation>
    <scope>NUCLEOTIDE SEQUENCE</scope>
    <source>
        <strain evidence="13">DSM 9154</strain>
    </source>
</reference>
<feature type="domain" description="Alpha-D-phosphohexomutase alpha/beta/alpha" evidence="11">
    <location>
        <begin position="159"/>
        <end position="256"/>
    </location>
</feature>
<dbReference type="CDD" id="cd05802">
    <property type="entry name" value="GlmM"/>
    <property type="match status" value="1"/>
</dbReference>
<organism evidence="13 14">
    <name type="scientific">Rhodovibrio salinarum</name>
    <dbReference type="NCBI Taxonomy" id="1087"/>
    <lineage>
        <taxon>Bacteria</taxon>
        <taxon>Pseudomonadati</taxon>
        <taxon>Pseudomonadota</taxon>
        <taxon>Alphaproteobacteria</taxon>
        <taxon>Rhodospirillales</taxon>
        <taxon>Rhodovibrionaceae</taxon>
        <taxon>Rhodovibrio</taxon>
    </lineage>
</organism>
<feature type="domain" description="Alpha-D-phosphohexomutase alpha/beta/alpha" evidence="12">
    <location>
        <begin position="260"/>
        <end position="368"/>
    </location>
</feature>
<evidence type="ECO:0000259" key="12">
    <source>
        <dbReference type="Pfam" id="PF02880"/>
    </source>
</evidence>
<feature type="active site" description="Phosphoserine intermediate" evidence="6">
    <location>
        <position position="101"/>
    </location>
</feature>
<dbReference type="InterPro" id="IPR016066">
    <property type="entry name" value="A-D-PHexomutase_CS"/>
</dbReference>
<evidence type="ECO:0000256" key="1">
    <source>
        <dbReference type="ARBA" id="ARBA00010231"/>
    </source>
</evidence>
<evidence type="ECO:0000256" key="4">
    <source>
        <dbReference type="ARBA" id="ARBA00022842"/>
    </source>
</evidence>
<keyword evidence="4 6" id="KW-0460">Magnesium</keyword>
<dbReference type="PANTHER" id="PTHR42946:SF1">
    <property type="entry name" value="PHOSPHOGLUCOMUTASE (ALPHA-D-GLUCOSE-1,6-BISPHOSPHATE-DEPENDENT)"/>
    <property type="match status" value="1"/>
</dbReference>
<proteinExistence type="inferred from homology"/>
<dbReference type="PRINTS" id="PR00509">
    <property type="entry name" value="PGMPMM"/>
</dbReference>
<dbReference type="RefSeq" id="WP_027289897.1">
    <property type="nucleotide sequence ID" value="NZ_NRRE01000009.1"/>
</dbReference>
<name>A0A934UZ54_9PROT</name>
<feature type="binding site" evidence="6">
    <location>
        <position position="243"/>
    </location>
    <ligand>
        <name>Mg(2+)</name>
        <dbReference type="ChEBI" id="CHEBI:18420"/>
    </ligand>
</feature>
<evidence type="ECO:0000259" key="10">
    <source>
        <dbReference type="Pfam" id="PF02878"/>
    </source>
</evidence>
<sequence length="468" mass="49472">MTGLFGTDGVRGRANSEPITAETVLRLAMAAGALFRRGDHRHVVVIGKDTRLSGYMLEPALTAGFTAMGMDVVLLGPIPTPAVGMLTRSLRADLGVMISASHNPYCDNGIKLFGPDGFKLSDQLESKIERLMESGPDALSRATPEALGRARRMEDATGRYIEFAKATFPRGLRLDGLRIVVDCANGAAYKAAPRVFYELGAEVIAVADAPDGLNINDGCGATAPEKLSCTVRDRQADIGIALDGDADRVILVDERGQVADGDQMLALIARQLHARGALAGGGVVATLMANLGLERDLMARGLQLIRTPVGDRHVVQRMRLGGYNVGGESCGHMVFADYTTTGDGVIAALQVLAAIAEADRPASEMLAVFDPVPQRSTNVRVDEPARLLRFAPVRRALVAAEQALKAGGRGGRLVVRPSGTEPVVRIMAEGDDAGLLARVVDPLSAELHAAAAETETETEPADRRQVTA</sequence>
<dbReference type="FunFam" id="3.40.120.10:FF:000003">
    <property type="entry name" value="Phosphoglucosamine mutase"/>
    <property type="match status" value="1"/>
</dbReference>
<dbReference type="PROSITE" id="PS00710">
    <property type="entry name" value="PGM_PMM"/>
    <property type="match status" value="1"/>
</dbReference>
<feature type="domain" description="Alpha-D-phosphohexomutase C-terminal" evidence="9">
    <location>
        <begin position="377"/>
        <end position="441"/>
    </location>
</feature>
<dbReference type="Pfam" id="PF00408">
    <property type="entry name" value="PGM_PMM_IV"/>
    <property type="match status" value="1"/>
</dbReference>
<dbReference type="SUPFAM" id="SSF53738">
    <property type="entry name" value="Phosphoglucomutase, first 3 domains"/>
    <property type="match status" value="3"/>
</dbReference>
<feature type="binding site" evidence="6">
    <location>
        <position position="247"/>
    </location>
    <ligand>
        <name>Mg(2+)</name>
        <dbReference type="ChEBI" id="CHEBI:18420"/>
    </ligand>
</feature>
<dbReference type="Gene3D" id="3.30.310.50">
    <property type="entry name" value="Alpha-D-phosphohexomutase, C-terminal domain"/>
    <property type="match status" value="1"/>
</dbReference>